<evidence type="ECO:0000313" key="3">
    <source>
        <dbReference type="Proteomes" id="UP001165267"/>
    </source>
</evidence>
<dbReference type="EMBL" id="JANKHG010000027">
    <property type="protein sequence ID" value="MCR2747753.1"/>
    <property type="molecule type" value="Genomic_DNA"/>
</dbReference>
<keyword evidence="1" id="KW-0472">Membrane</keyword>
<feature type="transmembrane region" description="Helical" evidence="1">
    <location>
        <begin position="7"/>
        <end position="24"/>
    </location>
</feature>
<sequence>MGMLRGAVLGAFNGTIAPSTLFLGQKLLAVAPEDATFTSTYKELILPALVGFTICGAVSGIIGGLWASHPKTC</sequence>
<protein>
    <submittedName>
        <fullName evidence="2">Uncharacterized protein</fullName>
    </submittedName>
</protein>
<proteinExistence type="predicted"/>
<organism evidence="2 3">
    <name type="scientific">Limnobacter parvus</name>
    <dbReference type="NCBI Taxonomy" id="2939690"/>
    <lineage>
        <taxon>Bacteria</taxon>
        <taxon>Pseudomonadati</taxon>
        <taxon>Pseudomonadota</taxon>
        <taxon>Betaproteobacteria</taxon>
        <taxon>Burkholderiales</taxon>
        <taxon>Burkholderiaceae</taxon>
        <taxon>Limnobacter</taxon>
    </lineage>
</organism>
<keyword evidence="3" id="KW-1185">Reference proteome</keyword>
<keyword evidence="1" id="KW-1133">Transmembrane helix</keyword>
<name>A0ABT1XMI8_9BURK</name>
<reference evidence="2" key="1">
    <citation type="submission" date="2022-07" db="EMBL/GenBank/DDBJ databases">
        <authorList>
            <person name="Xamxidin M."/>
        </authorList>
    </citation>
    <scope>NUCLEOTIDE SEQUENCE</scope>
    <source>
        <strain evidence="2">YS8-69</strain>
    </source>
</reference>
<comment type="caution">
    <text evidence="2">The sequence shown here is derived from an EMBL/GenBank/DDBJ whole genome shotgun (WGS) entry which is preliminary data.</text>
</comment>
<dbReference type="Proteomes" id="UP001165267">
    <property type="component" value="Unassembled WGS sequence"/>
</dbReference>
<keyword evidence="1" id="KW-0812">Transmembrane</keyword>
<accession>A0ABT1XMI8</accession>
<evidence type="ECO:0000313" key="2">
    <source>
        <dbReference type="EMBL" id="MCR2747753.1"/>
    </source>
</evidence>
<dbReference type="RefSeq" id="WP_257512973.1">
    <property type="nucleotide sequence ID" value="NZ_JANKHG010000027.1"/>
</dbReference>
<evidence type="ECO:0000256" key="1">
    <source>
        <dbReference type="SAM" id="Phobius"/>
    </source>
</evidence>
<feature type="transmembrane region" description="Helical" evidence="1">
    <location>
        <begin position="44"/>
        <end position="67"/>
    </location>
</feature>
<gene>
    <name evidence="2" type="ORF">NSP04_13970</name>
</gene>